<dbReference type="PANTHER" id="PTHR11931">
    <property type="entry name" value="PHOSPHOGLYCERATE MUTASE"/>
    <property type="match status" value="1"/>
</dbReference>
<dbReference type="Proteomes" id="UP000291613">
    <property type="component" value="Unassembled WGS sequence"/>
</dbReference>
<evidence type="ECO:0000313" key="10">
    <source>
        <dbReference type="EMBL" id="TBN53888.1"/>
    </source>
</evidence>
<evidence type="ECO:0000256" key="4">
    <source>
        <dbReference type="ARBA" id="ARBA00023235"/>
    </source>
</evidence>
<proteinExistence type="inferred from homology"/>
<protein>
    <recommendedName>
        <fullName evidence="5 9">2,3-bisphosphoglycerate-dependent phosphoglycerate mutase</fullName>
        <shortName evidence="5">BPG-dependent PGAM</shortName>
        <shortName evidence="5">PGAM</shortName>
        <shortName evidence="5">Phosphoglyceromutase</shortName>
        <shortName evidence="5">dPGM</shortName>
        <ecNumber evidence="5 9">5.4.2.11</ecNumber>
    </recommendedName>
</protein>
<comment type="catalytic activity">
    <reaction evidence="5 9">
        <text>(2R)-2-phosphoglycerate = (2R)-3-phosphoglycerate</text>
        <dbReference type="Rhea" id="RHEA:15901"/>
        <dbReference type="ChEBI" id="CHEBI:58272"/>
        <dbReference type="ChEBI" id="CHEBI:58289"/>
        <dbReference type="EC" id="5.4.2.11"/>
    </reaction>
</comment>
<evidence type="ECO:0000256" key="1">
    <source>
        <dbReference type="ARBA" id="ARBA00006717"/>
    </source>
</evidence>
<dbReference type="SUPFAM" id="SSF53254">
    <property type="entry name" value="Phosphoglycerate mutase-like"/>
    <property type="match status" value="1"/>
</dbReference>
<keyword evidence="4 5" id="KW-0413">Isomerase</keyword>
<dbReference type="AlphaFoldDB" id="A0A4Q9GIN3"/>
<dbReference type="HAMAP" id="MF_01039">
    <property type="entry name" value="PGAM_GpmA"/>
    <property type="match status" value="1"/>
</dbReference>
<reference evidence="10 11" key="1">
    <citation type="submission" date="2019-02" db="EMBL/GenBank/DDBJ databases">
        <title>Hansschlegelia quercus sp. nov., a novel methylotrophic bacterium from buds of oak (Quercus robur L.).</title>
        <authorList>
            <person name="Agafonova N.V."/>
            <person name="Kaparullina E.N."/>
            <person name="Grouzdev D.S."/>
            <person name="Doronina N.V."/>
        </authorList>
    </citation>
    <scope>NUCLEOTIDE SEQUENCE [LARGE SCALE GENOMIC DNA]</scope>
    <source>
        <strain evidence="10 11">Dub</strain>
    </source>
</reference>
<comment type="subunit">
    <text evidence="5">Homodimer.</text>
</comment>
<evidence type="ECO:0000256" key="3">
    <source>
        <dbReference type="ARBA" id="ARBA00023152"/>
    </source>
</evidence>
<dbReference type="GO" id="GO:0006094">
    <property type="term" value="P:gluconeogenesis"/>
    <property type="evidence" value="ECO:0007669"/>
    <property type="project" value="UniProtKB-UniRule"/>
</dbReference>
<comment type="function">
    <text evidence="5 9">Catalyzes the interconversion of 2-phosphoglycerate and 3-phosphoglycerate.</text>
</comment>
<dbReference type="GO" id="GO:0006096">
    <property type="term" value="P:glycolytic process"/>
    <property type="evidence" value="ECO:0007669"/>
    <property type="project" value="UniProtKB-UniRule"/>
</dbReference>
<dbReference type="OrthoDB" id="9781415at2"/>
<feature type="binding site" evidence="5 7">
    <location>
        <begin position="22"/>
        <end position="23"/>
    </location>
    <ligand>
        <name>substrate</name>
    </ligand>
</feature>
<dbReference type="Gene3D" id="3.40.50.1240">
    <property type="entry name" value="Phosphoglycerate mutase-like"/>
    <property type="match status" value="1"/>
</dbReference>
<dbReference type="NCBIfam" id="TIGR01258">
    <property type="entry name" value="pgm_1"/>
    <property type="match status" value="1"/>
</dbReference>
<evidence type="ECO:0000256" key="5">
    <source>
        <dbReference type="HAMAP-Rule" id="MF_01039"/>
    </source>
</evidence>
<keyword evidence="11" id="KW-1185">Reference proteome</keyword>
<comment type="caution">
    <text evidence="10">The sequence shown here is derived from an EMBL/GenBank/DDBJ whole genome shotgun (WGS) entry which is preliminary data.</text>
</comment>
<evidence type="ECO:0000256" key="2">
    <source>
        <dbReference type="ARBA" id="ARBA00022432"/>
    </source>
</evidence>
<dbReference type="GO" id="GO:0004619">
    <property type="term" value="F:phosphoglycerate mutase activity"/>
    <property type="evidence" value="ECO:0007669"/>
    <property type="project" value="UniProtKB-UniRule"/>
</dbReference>
<dbReference type="SMART" id="SM00855">
    <property type="entry name" value="PGAM"/>
    <property type="match status" value="1"/>
</dbReference>
<evidence type="ECO:0000256" key="9">
    <source>
        <dbReference type="RuleBase" id="RU004512"/>
    </source>
</evidence>
<feature type="binding site" evidence="5 7">
    <location>
        <begin position="159"/>
        <end position="160"/>
    </location>
    <ligand>
        <name>substrate</name>
    </ligand>
</feature>
<dbReference type="InterPro" id="IPR005952">
    <property type="entry name" value="Phosphogly_mut1"/>
</dbReference>
<keyword evidence="2 5" id="KW-0312">Gluconeogenesis</keyword>
<dbReference type="EMBL" id="SIUB01000003">
    <property type="protein sequence ID" value="TBN53888.1"/>
    <property type="molecule type" value="Genomic_DNA"/>
</dbReference>
<dbReference type="InterPro" id="IPR029033">
    <property type="entry name" value="His_PPase_superfam"/>
</dbReference>
<name>A0A4Q9GIN3_9HYPH</name>
<feature type="active site" description="Tele-phosphohistidine intermediate" evidence="5 6">
    <location>
        <position position="10"/>
    </location>
</feature>
<dbReference type="InterPro" id="IPR013078">
    <property type="entry name" value="His_Pase_superF_clade-1"/>
</dbReference>
<dbReference type="EC" id="5.4.2.11" evidence="5 9"/>
<feature type="site" description="Transition state stabilizer" evidence="5 8">
    <location>
        <position position="158"/>
    </location>
</feature>
<feature type="binding site" evidence="5 7">
    <location>
        <begin position="9"/>
        <end position="16"/>
    </location>
    <ligand>
        <name>substrate</name>
    </ligand>
</feature>
<feature type="binding site" evidence="5 7">
    <location>
        <begin position="115"/>
        <end position="116"/>
    </location>
    <ligand>
        <name>substrate</name>
    </ligand>
</feature>
<feature type="binding site" evidence="5 7">
    <location>
        <begin position="88"/>
        <end position="91"/>
    </location>
    <ligand>
        <name>substrate</name>
    </ligand>
</feature>
<evidence type="ECO:0000256" key="6">
    <source>
        <dbReference type="PIRSR" id="PIRSR613078-1"/>
    </source>
</evidence>
<dbReference type="CDD" id="cd07067">
    <property type="entry name" value="HP_PGM_like"/>
    <property type="match status" value="1"/>
</dbReference>
<dbReference type="InterPro" id="IPR001345">
    <property type="entry name" value="PG/BPGM_mutase_AS"/>
</dbReference>
<accession>A0A4Q9GIN3</accession>
<dbReference type="Pfam" id="PF00300">
    <property type="entry name" value="His_Phos_1"/>
    <property type="match status" value="1"/>
</dbReference>
<gene>
    <name evidence="5" type="primary">gpmA</name>
    <name evidence="10" type="ORF">EYR15_08865</name>
</gene>
<dbReference type="NCBIfam" id="NF002339">
    <property type="entry name" value="PRK01295.1"/>
    <property type="match status" value="1"/>
</dbReference>
<feature type="binding site" evidence="5 7">
    <location>
        <position position="61"/>
    </location>
    <ligand>
        <name>substrate</name>
    </ligand>
</feature>
<feature type="binding site" evidence="5 7">
    <location>
        <position position="99"/>
    </location>
    <ligand>
        <name>substrate</name>
    </ligand>
</feature>
<evidence type="ECO:0000256" key="8">
    <source>
        <dbReference type="PIRSR" id="PIRSR613078-3"/>
    </source>
</evidence>
<sequence length="213" mass="23997">MSRRLVLVRHGQSEWNLKNLFTGWKDPDLTEKGVEEAKEAGRRLKAEGVNFDIAFTSKLIRAQRTNQLILSELGQRGVKTIEDEALNERDYGELTGLNKDEARKTWGEGRVLLWRRSYDVPPPGGESLKDTVARALPYFVREILPHVLSGRTTLVTAHGNSLRALIMTLERLTPDQLLKRELFTGAPVIYEMNADSTIASFRDLAGPATKKVQ</sequence>
<organism evidence="10 11">
    <name type="scientific">Hansschlegelia quercus</name>
    <dbReference type="NCBI Taxonomy" id="2528245"/>
    <lineage>
        <taxon>Bacteria</taxon>
        <taxon>Pseudomonadati</taxon>
        <taxon>Pseudomonadota</taxon>
        <taxon>Alphaproteobacteria</taxon>
        <taxon>Hyphomicrobiales</taxon>
        <taxon>Methylopilaceae</taxon>
        <taxon>Hansschlegelia</taxon>
    </lineage>
</organism>
<keyword evidence="3 5" id="KW-0324">Glycolysis</keyword>
<evidence type="ECO:0000313" key="11">
    <source>
        <dbReference type="Proteomes" id="UP000291613"/>
    </source>
</evidence>
<dbReference type="RefSeq" id="WP_131003116.1">
    <property type="nucleotide sequence ID" value="NZ_JBHSZR010000003.1"/>
</dbReference>
<comment type="pathway">
    <text evidence="5 9">Carbohydrate degradation; glycolysis; pyruvate from D-glyceraldehyde 3-phosphate: step 3/5.</text>
</comment>
<dbReference type="PROSITE" id="PS00175">
    <property type="entry name" value="PG_MUTASE"/>
    <property type="match status" value="1"/>
</dbReference>
<evidence type="ECO:0000256" key="7">
    <source>
        <dbReference type="PIRSR" id="PIRSR613078-2"/>
    </source>
</evidence>
<feature type="active site" description="Proton donor/acceptor" evidence="5 6">
    <location>
        <position position="88"/>
    </location>
</feature>
<comment type="similarity">
    <text evidence="1 5">Belongs to the phosphoglycerate mutase family. BPG-dependent PGAM subfamily.</text>
</comment>
<dbReference type="UniPathway" id="UPA00109">
    <property type="reaction ID" value="UER00186"/>
</dbReference>